<dbReference type="SMART" id="SM00248">
    <property type="entry name" value="ANK"/>
    <property type="match status" value="3"/>
</dbReference>
<dbReference type="AlphaFoldDB" id="A0A8E2DYZ1"/>
<dbReference type="InterPro" id="IPR054471">
    <property type="entry name" value="GPIID_WHD"/>
</dbReference>
<dbReference type="InterPro" id="IPR036770">
    <property type="entry name" value="Ankyrin_rpt-contain_sf"/>
</dbReference>
<feature type="non-terminal residue" evidence="3">
    <location>
        <position position="320"/>
    </location>
</feature>
<feature type="repeat" description="ANK" evidence="1">
    <location>
        <begin position="288"/>
        <end position="320"/>
    </location>
</feature>
<organism evidence="3 4">
    <name type="scientific">Lepidopterella palustris CBS 459.81</name>
    <dbReference type="NCBI Taxonomy" id="1314670"/>
    <lineage>
        <taxon>Eukaryota</taxon>
        <taxon>Fungi</taxon>
        <taxon>Dikarya</taxon>
        <taxon>Ascomycota</taxon>
        <taxon>Pezizomycotina</taxon>
        <taxon>Dothideomycetes</taxon>
        <taxon>Pleosporomycetidae</taxon>
        <taxon>Mytilinidiales</taxon>
        <taxon>Argynnaceae</taxon>
        <taxon>Lepidopterella</taxon>
    </lineage>
</organism>
<dbReference type="EMBL" id="KV745541">
    <property type="protein sequence ID" value="OCK74175.1"/>
    <property type="molecule type" value="Genomic_DNA"/>
</dbReference>
<accession>A0A8E2DYZ1</accession>
<gene>
    <name evidence="3" type="ORF">K432DRAFT_470793</name>
</gene>
<keyword evidence="1" id="KW-0040">ANK repeat</keyword>
<dbReference type="Pfam" id="PF12796">
    <property type="entry name" value="Ank_2"/>
    <property type="match status" value="1"/>
</dbReference>
<dbReference type="InterPro" id="IPR002110">
    <property type="entry name" value="Ankyrin_rpt"/>
</dbReference>
<proteinExistence type="predicted"/>
<dbReference type="PROSITE" id="PS50088">
    <property type="entry name" value="ANK_REPEAT"/>
    <property type="match status" value="2"/>
</dbReference>
<evidence type="ECO:0000313" key="4">
    <source>
        <dbReference type="Proteomes" id="UP000250266"/>
    </source>
</evidence>
<keyword evidence="4" id="KW-1185">Reference proteome</keyword>
<feature type="domain" description="GPI inositol-deacylase winged helix" evidence="2">
    <location>
        <begin position="40"/>
        <end position="114"/>
    </location>
</feature>
<dbReference type="SUPFAM" id="SSF48403">
    <property type="entry name" value="Ankyrin repeat"/>
    <property type="match status" value="1"/>
</dbReference>
<name>A0A8E2DYZ1_9PEZI</name>
<reference evidence="3 4" key="1">
    <citation type="journal article" date="2016" name="Nat. Commun.">
        <title>Ectomycorrhizal ecology is imprinted in the genome of the dominant symbiotic fungus Cenococcum geophilum.</title>
        <authorList>
            <consortium name="DOE Joint Genome Institute"/>
            <person name="Peter M."/>
            <person name="Kohler A."/>
            <person name="Ohm R.A."/>
            <person name="Kuo A."/>
            <person name="Krutzmann J."/>
            <person name="Morin E."/>
            <person name="Arend M."/>
            <person name="Barry K.W."/>
            <person name="Binder M."/>
            <person name="Choi C."/>
            <person name="Clum A."/>
            <person name="Copeland A."/>
            <person name="Grisel N."/>
            <person name="Haridas S."/>
            <person name="Kipfer T."/>
            <person name="LaButti K."/>
            <person name="Lindquist E."/>
            <person name="Lipzen A."/>
            <person name="Maire R."/>
            <person name="Meier B."/>
            <person name="Mihaltcheva S."/>
            <person name="Molinier V."/>
            <person name="Murat C."/>
            <person name="Poggeler S."/>
            <person name="Quandt C.A."/>
            <person name="Sperisen C."/>
            <person name="Tritt A."/>
            <person name="Tisserant E."/>
            <person name="Crous P.W."/>
            <person name="Henrissat B."/>
            <person name="Nehls U."/>
            <person name="Egli S."/>
            <person name="Spatafora J.W."/>
            <person name="Grigoriev I.V."/>
            <person name="Martin F.M."/>
        </authorList>
    </citation>
    <scope>NUCLEOTIDE SEQUENCE [LARGE SCALE GENOMIC DNA]</scope>
    <source>
        <strain evidence="3 4">CBS 459.81</strain>
    </source>
</reference>
<dbReference type="Pfam" id="PF22939">
    <property type="entry name" value="WHD_GPIID"/>
    <property type="match status" value="1"/>
</dbReference>
<dbReference type="PRINTS" id="PR01415">
    <property type="entry name" value="ANKYRIN"/>
</dbReference>
<dbReference type="OrthoDB" id="195446at2759"/>
<sequence length="320" mass="34818">KTTAKKVKTTLANLTKGTAALDNAYKDALQRIKSQLDGHYELAKKVLSWITYARRPLTTAELCCALAVEPDEAELDPDNVPDVEDLLSVCAGLVVIDRESAIIRLVHYTMQEYFERIRGTWDPGAQLHIASTCLTYLSFNIFKTGSCSSDEKFGQRLQQSKFLEYAAKHWGEHAVTVQGHVCALACSFLSDIKLVSSATQVLLAPTYKYRDYSQEYTKDSTGLHLAVRFGLLIILENMLPSQGEERAIALEKKGSDGKTLLHLAAEGHEAVAKLLVDKGADVNAQGGEYGNALYAASAGGHEAIVKLLVEKGADVNAQGG</sequence>
<evidence type="ECO:0000256" key="1">
    <source>
        <dbReference type="PROSITE-ProRule" id="PRU00023"/>
    </source>
</evidence>
<feature type="non-terminal residue" evidence="3">
    <location>
        <position position="1"/>
    </location>
</feature>
<protein>
    <submittedName>
        <fullName evidence="3">Ankyrin</fullName>
    </submittedName>
</protein>
<evidence type="ECO:0000259" key="2">
    <source>
        <dbReference type="Pfam" id="PF22939"/>
    </source>
</evidence>
<feature type="repeat" description="ANK" evidence="1">
    <location>
        <begin position="256"/>
        <end position="287"/>
    </location>
</feature>
<dbReference type="Gene3D" id="1.25.40.20">
    <property type="entry name" value="Ankyrin repeat-containing domain"/>
    <property type="match status" value="1"/>
</dbReference>
<dbReference type="PROSITE" id="PS50297">
    <property type="entry name" value="ANK_REP_REGION"/>
    <property type="match status" value="1"/>
</dbReference>
<evidence type="ECO:0000313" key="3">
    <source>
        <dbReference type="EMBL" id="OCK74175.1"/>
    </source>
</evidence>
<dbReference type="Proteomes" id="UP000250266">
    <property type="component" value="Unassembled WGS sequence"/>
</dbReference>
<dbReference type="PANTHER" id="PTHR10039:SF15">
    <property type="entry name" value="NACHT DOMAIN-CONTAINING PROTEIN"/>
    <property type="match status" value="1"/>
</dbReference>
<dbReference type="PANTHER" id="PTHR10039">
    <property type="entry name" value="AMELOGENIN"/>
    <property type="match status" value="1"/>
</dbReference>